<evidence type="ECO:0000313" key="1">
    <source>
        <dbReference type="EMBL" id="KKE80871.1"/>
    </source>
</evidence>
<evidence type="ECO:0000313" key="2">
    <source>
        <dbReference type="Proteomes" id="UP000033434"/>
    </source>
</evidence>
<evidence type="ECO:0008006" key="3">
    <source>
        <dbReference type="Google" id="ProtNLM"/>
    </source>
</evidence>
<comment type="caution">
    <text evidence="1">The sequence shown here is derived from an EMBL/GenBank/DDBJ whole genome shotgun (WGS) entry which is preliminary data.</text>
</comment>
<proteinExistence type="predicted"/>
<dbReference type="AlphaFoldDB" id="A0A0F6A4T1"/>
<name>A0A0F6A4T1_9GAMM</name>
<reference evidence="1 2" key="1">
    <citation type="journal article" date="2015" name="BMC Genomics">
        <title>Genome mining reveals unlocked bioactive potential of marine Gram-negative bacteria.</title>
        <authorList>
            <person name="Machado H."/>
            <person name="Sonnenschein E.C."/>
            <person name="Melchiorsen J."/>
            <person name="Gram L."/>
        </authorList>
    </citation>
    <scope>NUCLEOTIDE SEQUENCE [LARGE SCALE GENOMIC DNA]</scope>
    <source>
        <strain evidence="1 2">S4054</strain>
    </source>
</reference>
<dbReference type="Proteomes" id="UP000033434">
    <property type="component" value="Unassembled WGS sequence"/>
</dbReference>
<sequence length="288" mass="33402">MKLDKRELSLQKMYLKHGLLPFQNIYAQQTIDRWNGLLDPIFHDRKSPEASYVFSDELVELGILDDVLNTKLLSAITVLDPCPILFQCHCFEIDWSRAVNQTHCDLLEGWHKDHRDPNIKSVYGCRPFSIYIYLNDVKETNEGAFEIIPGYESGPFESNLNYCNLKGRKGTCFLWSRDLYHRLNEKNCSTKQRILKLSLQTNGWAHSKAQLDEFHQTRALLNNANPALSYLFGSHCNNNLAIQTIPFTRKGQLPQIRPIDYSRKTHMPSKASVMFRRFKCKVDQALGF</sequence>
<dbReference type="EMBL" id="AUXW01000209">
    <property type="protein sequence ID" value="KKE80871.1"/>
    <property type="molecule type" value="Genomic_DNA"/>
</dbReference>
<gene>
    <name evidence="1" type="ORF">N479_04125</name>
</gene>
<protein>
    <recommendedName>
        <fullName evidence="3">Prolyl 4-hydroxylase alpha subunit Fe(2+) 2OG dioxygenase domain-containing protein</fullName>
    </recommendedName>
</protein>
<dbReference type="PATRIC" id="fig|1129367.4.peg.5410"/>
<dbReference type="Gene3D" id="2.60.120.620">
    <property type="entry name" value="q2cbj1_9rhob like domain"/>
    <property type="match status" value="1"/>
</dbReference>
<dbReference type="RefSeq" id="WP_046358649.1">
    <property type="nucleotide sequence ID" value="NZ_AUXW01000209.1"/>
</dbReference>
<dbReference type="SUPFAM" id="SSF51197">
    <property type="entry name" value="Clavaminate synthase-like"/>
    <property type="match status" value="1"/>
</dbReference>
<accession>A0A0F6A4T1</accession>
<organism evidence="1 2">
    <name type="scientific">Pseudoalteromonas luteoviolacea S4054</name>
    <dbReference type="NCBI Taxonomy" id="1129367"/>
    <lineage>
        <taxon>Bacteria</taxon>
        <taxon>Pseudomonadati</taxon>
        <taxon>Pseudomonadota</taxon>
        <taxon>Gammaproteobacteria</taxon>
        <taxon>Alteromonadales</taxon>
        <taxon>Pseudoalteromonadaceae</taxon>
        <taxon>Pseudoalteromonas</taxon>
    </lineage>
</organism>